<dbReference type="InParanoid" id="A0A2G5C8A3"/>
<dbReference type="InterPro" id="IPR016140">
    <property type="entry name" value="Bifunc_inhib/LTP/seed_store"/>
</dbReference>
<feature type="chain" id="PRO_5013633311" description="Bifunctional inhibitor/plant lipid transfer protein/seed storage helical domain-containing protein" evidence="2">
    <location>
        <begin position="23"/>
        <end position="164"/>
    </location>
</feature>
<keyword evidence="5" id="KW-1185">Reference proteome</keyword>
<dbReference type="AlphaFoldDB" id="A0A2G5C8A3"/>
<gene>
    <name evidence="4" type="ORF">AQUCO_08300001v1</name>
</gene>
<evidence type="ECO:0000256" key="2">
    <source>
        <dbReference type="SAM" id="SignalP"/>
    </source>
</evidence>
<evidence type="ECO:0000259" key="3">
    <source>
        <dbReference type="SMART" id="SM00499"/>
    </source>
</evidence>
<dbReference type="SMART" id="SM00499">
    <property type="entry name" value="AAI"/>
    <property type="match status" value="1"/>
</dbReference>
<sequence length="164" mass="18870">MARRAISGALLVILLAFATAEASMYQNVVTTTEVDEPNTYSSECRRQISGMRMDSCRRYFQPYMLLLSKLKRGQMRPQQQCCQELRQVSNPQCRCEAIRKTVRRISGQGQGWQQPEMQEVMTRKTQDLSKRCGMEELQYCRIVNKVIGEPIPFLTSVCLLVKPP</sequence>
<dbReference type="GO" id="GO:0045735">
    <property type="term" value="F:nutrient reservoir activity"/>
    <property type="evidence" value="ECO:0007669"/>
    <property type="project" value="InterPro"/>
</dbReference>
<dbReference type="PANTHER" id="PTHR35496:SF4">
    <property type="entry name" value="2S SULFUR-RICH SEED STORAGE PROTEIN 2-LIKE"/>
    <property type="match status" value="1"/>
</dbReference>
<name>A0A2G5C8A3_AQUCA</name>
<keyword evidence="2" id="KW-0732">Signal</keyword>
<dbReference type="OrthoDB" id="1922883at2759"/>
<dbReference type="InterPro" id="IPR036312">
    <property type="entry name" value="Bifun_inhib/LTP/seed_sf"/>
</dbReference>
<reference evidence="4 5" key="1">
    <citation type="submission" date="2017-09" db="EMBL/GenBank/DDBJ databases">
        <title>WGS assembly of Aquilegia coerulea Goldsmith.</title>
        <authorList>
            <person name="Hodges S."/>
            <person name="Kramer E."/>
            <person name="Nordborg M."/>
            <person name="Tomkins J."/>
            <person name="Borevitz J."/>
            <person name="Derieg N."/>
            <person name="Yan J."/>
            <person name="Mihaltcheva S."/>
            <person name="Hayes R.D."/>
            <person name="Rokhsar D."/>
        </authorList>
    </citation>
    <scope>NUCLEOTIDE SEQUENCE [LARGE SCALE GENOMIC DNA]</scope>
    <source>
        <strain evidence="5">cv. Goldsmith</strain>
    </source>
</reference>
<evidence type="ECO:0000313" key="4">
    <source>
        <dbReference type="EMBL" id="PIA27017.1"/>
    </source>
</evidence>
<evidence type="ECO:0000256" key="1">
    <source>
        <dbReference type="ARBA" id="ARBA00008262"/>
    </source>
</evidence>
<feature type="signal peptide" evidence="2">
    <location>
        <begin position="1"/>
        <end position="22"/>
    </location>
</feature>
<dbReference type="SUPFAM" id="SSF47699">
    <property type="entry name" value="Bifunctional inhibitor/lipid-transfer protein/seed storage 2S albumin"/>
    <property type="match status" value="1"/>
</dbReference>
<dbReference type="InterPro" id="IPR000617">
    <property type="entry name" value="Napin/2SS/CON"/>
</dbReference>
<dbReference type="FunCoup" id="A0A2G5C8A3">
    <property type="interactions" value="188"/>
</dbReference>
<dbReference type="Proteomes" id="UP000230069">
    <property type="component" value="Unassembled WGS sequence"/>
</dbReference>
<organism evidence="4 5">
    <name type="scientific">Aquilegia coerulea</name>
    <name type="common">Rocky mountain columbine</name>
    <dbReference type="NCBI Taxonomy" id="218851"/>
    <lineage>
        <taxon>Eukaryota</taxon>
        <taxon>Viridiplantae</taxon>
        <taxon>Streptophyta</taxon>
        <taxon>Embryophyta</taxon>
        <taxon>Tracheophyta</taxon>
        <taxon>Spermatophyta</taxon>
        <taxon>Magnoliopsida</taxon>
        <taxon>Ranunculales</taxon>
        <taxon>Ranunculaceae</taxon>
        <taxon>Thalictroideae</taxon>
        <taxon>Aquilegia</taxon>
    </lineage>
</organism>
<feature type="domain" description="Bifunctional inhibitor/plant lipid transfer protein/seed storage helical" evidence="3">
    <location>
        <begin position="44"/>
        <end position="140"/>
    </location>
</feature>
<dbReference type="PANTHER" id="PTHR35496">
    <property type="entry name" value="2S SEED STORAGE PROTEIN 1-RELATED"/>
    <property type="match status" value="1"/>
</dbReference>
<proteinExistence type="inferred from homology"/>
<dbReference type="Pfam" id="PF00234">
    <property type="entry name" value="Tryp_alpha_amyl"/>
    <property type="match status" value="1"/>
</dbReference>
<accession>A0A2G5C8A3</accession>
<protein>
    <recommendedName>
        <fullName evidence="3">Bifunctional inhibitor/plant lipid transfer protein/seed storage helical domain-containing protein</fullName>
    </recommendedName>
</protein>
<comment type="similarity">
    <text evidence="1">Belongs to the 2S seed storage albumins family.</text>
</comment>
<dbReference type="EMBL" id="KZ305100">
    <property type="protein sequence ID" value="PIA27017.1"/>
    <property type="molecule type" value="Genomic_DNA"/>
</dbReference>
<dbReference type="CDD" id="cd00261">
    <property type="entry name" value="AAI_SS"/>
    <property type="match status" value="1"/>
</dbReference>
<evidence type="ECO:0000313" key="5">
    <source>
        <dbReference type="Proteomes" id="UP000230069"/>
    </source>
</evidence>
<dbReference type="Gene3D" id="1.10.110.10">
    <property type="entry name" value="Plant lipid-transfer and hydrophobic proteins"/>
    <property type="match status" value="1"/>
</dbReference>